<comment type="subcellular location">
    <subcellularLocation>
        <location evidence="1">Membrane</location>
        <topology evidence="1">Multi-pass membrane protein</topology>
    </subcellularLocation>
</comment>
<dbReference type="RefSeq" id="WP_199051062.1">
    <property type="nucleotide sequence ID" value="NZ_JAELXT010000032.1"/>
</dbReference>
<dbReference type="Pfam" id="PF04138">
    <property type="entry name" value="GtrA_DPMS_TM"/>
    <property type="match status" value="1"/>
</dbReference>
<accession>A0ABS0Y6A0</accession>
<dbReference type="EMBL" id="JAELXT010000032">
    <property type="protein sequence ID" value="MBJ6127843.1"/>
    <property type="molecule type" value="Genomic_DNA"/>
</dbReference>
<gene>
    <name evidence="7" type="ORF">JAO75_20795</name>
</gene>
<evidence type="ECO:0000256" key="2">
    <source>
        <dbReference type="ARBA" id="ARBA00022692"/>
    </source>
</evidence>
<evidence type="ECO:0000313" key="7">
    <source>
        <dbReference type="EMBL" id="MBJ6127843.1"/>
    </source>
</evidence>
<proteinExistence type="predicted"/>
<keyword evidence="3 5" id="KW-1133">Transmembrane helix</keyword>
<evidence type="ECO:0000259" key="6">
    <source>
        <dbReference type="Pfam" id="PF04138"/>
    </source>
</evidence>
<evidence type="ECO:0000256" key="5">
    <source>
        <dbReference type="SAM" id="Phobius"/>
    </source>
</evidence>
<evidence type="ECO:0000313" key="8">
    <source>
        <dbReference type="Proteomes" id="UP000620670"/>
    </source>
</evidence>
<evidence type="ECO:0000256" key="3">
    <source>
        <dbReference type="ARBA" id="ARBA00022989"/>
    </source>
</evidence>
<name>A0ABS0Y6A0_9HYPH</name>
<feature type="transmembrane region" description="Helical" evidence="5">
    <location>
        <begin position="34"/>
        <end position="51"/>
    </location>
</feature>
<feature type="transmembrane region" description="Helical" evidence="5">
    <location>
        <begin position="63"/>
        <end position="83"/>
    </location>
</feature>
<feature type="transmembrane region" description="Helical" evidence="5">
    <location>
        <begin position="7"/>
        <end position="28"/>
    </location>
</feature>
<dbReference type="InterPro" id="IPR007267">
    <property type="entry name" value="GtrA_DPMS_TM"/>
</dbReference>
<evidence type="ECO:0000256" key="1">
    <source>
        <dbReference type="ARBA" id="ARBA00004141"/>
    </source>
</evidence>
<protein>
    <submittedName>
        <fullName evidence="7">GtrA family protein</fullName>
    </submittedName>
</protein>
<keyword evidence="2 5" id="KW-0812">Transmembrane</keyword>
<feature type="domain" description="GtrA/DPMS transmembrane" evidence="6">
    <location>
        <begin position="6"/>
        <end position="114"/>
    </location>
</feature>
<reference evidence="8" key="1">
    <citation type="submission" date="2020-12" db="EMBL/GenBank/DDBJ databases">
        <title>Hymenobacter sp.</title>
        <authorList>
            <person name="Kim M.K."/>
        </authorList>
    </citation>
    <scope>NUCLEOTIDE SEQUENCE [LARGE SCALE GENOMIC DNA]</scope>
    <source>
        <strain evidence="8">BT325</strain>
    </source>
</reference>
<keyword evidence="4 5" id="KW-0472">Membrane</keyword>
<dbReference type="Proteomes" id="UP000620670">
    <property type="component" value="Unassembled WGS sequence"/>
</dbReference>
<keyword evidence="8" id="KW-1185">Reference proteome</keyword>
<organism evidence="7 8">
    <name type="scientific">Microvirga splendida</name>
    <dbReference type="NCBI Taxonomy" id="2795727"/>
    <lineage>
        <taxon>Bacteria</taxon>
        <taxon>Pseudomonadati</taxon>
        <taxon>Pseudomonadota</taxon>
        <taxon>Alphaproteobacteria</taxon>
        <taxon>Hyphomicrobiales</taxon>
        <taxon>Methylobacteriaceae</taxon>
        <taxon>Microvirga</taxon>
    </lineage>
</organism>
<sequence>MNDAGRFLGAGLVNTAFTVVIYQVLLFWLSATSAYAGAWLVGLVFVALVYPSHVFKGGRTGSGARVATAIVYLLGFAIGLATVKILDTTFSAEHVAIFGALSITTIFNFVLMRVVLRGWER</sequence>
<comment type="caution">
    <text evidence="7">The sequence shown here is derived from an EMBL/GenBank/DDBJ whole genome shotgun (WGS) entry which is preliminary data.</text>
</comment>
<feature type="transmembrane region" description="Helical" evidence="5">
    <location>
        <begin position="95"/>
        <end position="116"/>
    </location>
</feature>
<evidence type="ECO:0000256" key="4">
    <source>
        <dbReference type="ARBA" id="ARBA00023136"/>
    </source>
</evidence>